<evidence type="ECO:0000313" key="1">
    <source>
        <dbReference type="EMBL" id="WHZ58785.1"/>
    </source>
</evidence>
<sequence length="98" mass="10560">MFWSKAAGLTGVFFSLISVKLIIKYGKLTIVRYAMIGMVLSFTFSRPNLYMSAGFSVLYTASLSVCIPAFISLTGEYGGRGRAPAVSLCSFLLLAVQA</sequence>
<dbReference type="EMBL" id="CP126116">
    <property type="protein sequence ID" value="WHZ58785.1"/>
    <property type="molecule type" value="Genomic_DNA"/>
</dbReference>
<reference evidence="2" key="1">
    <citation type="journal article" date="2025" name="Aquaculture">
        <title>Assessment of the bioflocculant production and safety properties of Metabacillus hrfriensis sp. nov. based on phenotypic and whole-genome sequencing analysis.</title>
        <authorList>
            <person name="Zhang R."/>
            <person name="Zhao Z."/>
            <person name="Luo L."/>
            <person name="Wang S."/>
            <person name="Guo K."/>
            <person name="Xu W."/>
        </authorList>
    </citation>
    <scope>NUCLEOTIDE SEQUENCE [LARGE SCALE GENOMIC DNA]</scope>
    <source>
        <strain evidence="2">CT-WN-B3</strain>
    </source>
</reference>
<accession>A0ACD4RE43</accession>
<protein>
    <submittedName>
        <fullName evidence="1">Uncharacterized protein</fullName>
    </submittedName>
</protein>
<gene>
    <name evidence="1" type="ORF">QLQ22_05445</name>
</gene>
<name>A0ACD4RE43_9BACI</name>
<keyword evidence="2" id="KW-1185">Reference proteome</keyword>
<dbReference type="Proteomes" id="UP001226091">
    <property type="component" value="Chromosome"/>
</dbReference>
<evidence type="ECO:0000313" key="2">
    <source>
        <dbReference type="Proteomes" id="UP001226091"/>
    </source>
</evidence>
<proteinExistence type="predicted"/>
<organism evidence="1 2">
    <name type="scientific">Metabacillus hrfriensis</name>
    <dbReference type="NCBI Taxonomy" id="3048891"/>
    <lineage>
        <taxon>Bacteria</taxon>
        <taxon>Bacillati</taxon>
        <taxon>Bacillota</taxon>
        <taxon>Bacilli</taxon>
        <taxon>Bacillales</taxon>
        <taxon>Bacillaceae</taxon>
        <taxon>Metabacillus</taxon>
    </lineage>
</organism>